<keyword evidence="8" id="KW-0479">Metal-binding</keyword>
<evidence type="ECO:0000256" key="4">
    <source>
        <dbReference type="ARBA" id="ARBA00007947"/>
    </source>
</evidence>
<comment type="similarity">
    <text evidence="3">In the C-terminal section; belongs to the transferase hexapeptide repeat family.</text>
</comment>
<dbReference type="InterPro" id="IPR001451">
    <property type="entry name" value="Hexapep"/>
</dbReference>
<dbReference type="CDD" id="cd02540">
    <property type="entry name" value="GT2_GlmU_N_bac"/>
    <property type="match status" value="1"/>
</dbReference>
<dbReference type="NCBIfam" id="NF010933">
    <property type="entry name" value="PRK14353.1"/>
    <property type="match status" value="1"/>
</dbReference>
<dbReference type="Gene3D" id="2.160.10.10">
    <property type="entry name" value="Hexapeptide repeat proteins"/>
    <property type="match status" value="1"/>
</dbReference>
<comment type="cofactor">
    <cofactor evidence="1">
        <name>Mg(2+)</name>
        <dbReference type="ChEBI" id="CHEBI:18420"/>
    </cofactor>
</comment>
<comment type="catalytic activity">
    <reaction evidence="16">
        <text>alpha-D-glucosamine 1-phosphate + acetyl-CoA = N-acetyl-alpha-D-glucosamine 1-phosphate + CoA + H(+)</text>
        <dbReference type="Rhea" id="RHEA:13725"/>
        <dbReference type="ChEBI" id="CHEBI:15378"/>
        <dbReference type="ChEBI" id="CHEBI:57287"/>
        <dbReference type="ChEBI" id="CHEBI:57288"/>
        <dbReference type="ChEBI" id="CHEBI:57776"/>
        <dbReference type="ChEBI" id="CHEBI:58516"/>
        <dbReference type="EC" id="2.3.1.157"/>
    </reaction>
</comment>
<organism evidence="19">
    <name type="scientific">hydrothermal vent metagenome</name>
    <dbReference type="NCBI Taxonomy" id="652676"/>
    <lineage>
        <taxon>unclassified sequences</taxon>
        <taxon>metagenomes</taxon>
        <taxon>ecological metagenomes</taxon>
    </lineage>
</organism>
<dbReference type="SUPFAM" id="SSF51161">
    <property type="entry name" value="Trimeric LpxA-like enzymes"/>
    <property type="match status" value="1"/>
</dbReference>
<dbReference type="Pfam" id="PF12804">
    <property type="entry name" value="NTP_transf_3"/>
    <property type="match status" value="1"/>
</dbReference>
<dbReference type="GO" id="GO:0005737">
    <property type="term" value="C:cytoplasm"/>
    <property type="evidence" value="ECO:0007669"/>
    <property type="project" value="UniProtKB-SubCell"/>
</dbReference>
<keyword evidence="14 19" id="KW-0012">Acyltransferase</keyword>
<keyword evidence="13" id="KW-0511">Multifunctional enzyme</keyword>
<dbReference type="PANTHER" id="PTHR43584:SF3">
    <property type="entry name" value="BIFUNCTIONAL PROTEIN GLMU"/>
    <property type="match status" value="1"/>
</dbReference>
<dbReference type="EMBL" id="UOEC01000085">
    <property type="protein sequence ID" value="VAV90906.1"/>
    <property type="molecule type" value="Genomic_DNA"/>
</dbReference>
<keyword evidence="7 19" id="KW-0548">Nucleotidyltransferase</keyword>
<dbReference type="InterPro" id="IPR050065">
    <property type="entry name" value="GlmU-like"/>
</dbReference>
<keyword evidence="6 19" id="KW-0808">Transferase</keyword>
<dbReference type="GO" id="GO:0019134">
    <property type="term" value="F:glucosamine-1-phosphate N-acetyltransferase activity"/>
    <property type="evidence" value="ECO:0007669"/>
    <property type="project" value="UniProtKB-EC"/>
</dbReference>
<dbReference type="Pfam" id="PF00132">
    <property type="entry name" value="Hexapep"/>
    <property type="match status" value="1"/>
</dbReference>
<evidence type="ECO:0000256" key="7">
    <source>
        <dbReference type="ARBA" id="ARBA00022695"/>
    </source>
</evidence>
<evidence type="ECO:0000256" key="1">
    <source>
        <dbReference type="ARBA" id="ARBA00001946"/>
    </source>
</evidence>
<evidence type="ECO:0000256" key="3">
    <source>
        <dbReference type="ARBA" id="ARBA00007707"/>
    </source>
</evidence>
<keyword evidence="5" id="KW-0963">Cytoplasm</keyword>
<dbReference type="HAMAP" id="MF_01631">
    <property type="entry name" value="GlmU"/>
    <property type="match status" value="1"/>
</dbReference>
<evidence type="ECO:0000256" key="12">
    <source>
        <dbReference type="ARBA" id="ARBA00022984"/>
    </source>
</evidence>
<evidence type="ECO:0000256" key="5">
    <source>
        <dbReference type="ARBA" id="ARBA00022490"/>
    </source>
</evidence>
<keyword evidence="9" id="KW-0677">Repeat</keyword>
<dbReference type="EC" id="2.7.7.23" evidence="19"/>
<evidence type="ECO:0000256" key="13">
    <source>
        <dbReference type="ARBA" id="ARBA00023268"/>
    </source>
</evidence>
<comment type="catalytic activity">
    <reaction evidence="17">
        <text>N-acetyl-alpha-D-glucosamine 1-phosphate + UTP + H(+) = UDP-N-acetyl-alpha-D-glucosamine + diphosphate</text>
        <dbReference type="Rhea" id="RHEA:13509"/>
        <dbReference type="ChEBI" id="CHEBI:15378"/>
        <dbReference type="ChEBI" id="CHEBI:33019"/>
        <dbReference type="ChEBI" id="CHEBI:46398"/>
        <dbReference type="ChEBI" id="CHEBI:57705"/>
        <dbReference type="ChEBI" id="CHEBI:57776"/>
        <dbReference type="EC" id="2.7.7.23"/>
    </reaction>
</comment>
<dbReference type="InterPro" id="IPR011004">
    <property type="entry name" value="Trimer_LpxA-like_sf"/>
</dbReference>
<evidence type="ECO:0000256" key="8">
    <source>
        <dbReference type="ARBA" id="ARBA00022723"/>
    </source>
</evidence>
<dbReference type="GO" id="GO:0000287">
    <property type="term" value="F:magnesium ion binding"/>
    <property type="evidence" value="ECO:0007669"/>
    <property type="project" value="InterPro"/>
</dbReference>
<evidence type="ECO:0000256" key="16">
    <source>
        <dbReference type="ARBA" id="ARBA00048247"/>
    </source>
</evidence>
<evidence type="ECO:0000256" key="15">
    <source>
        <dbReference type="ARBA" id="ARBA00023316"/>
    </source>
</evidence>
<evidence type="ECO:0000256" key="11">
    <source>
        <dbReference type="ARBA" id="ARBA00022960"/>
    </source>
</evidence>
<dbReference type="InterPro" id="IPR029044">
    <property type="entry name" value="Nucleotide-diphossugar_trans"/>
</dbReference>
<evidence type="ECO:0000256" key="2">
    <source>
        <dbReference type="ARBA" id="ARBA00004496"/>
    </source>
</evidence>
<evidence type="ECO:0000256" key="17">
    <source>
        <dbReference type="ARBA" id="ARBA00048493"/>
    </source>
</evidence>
<dbReference type="CDD" id="cd03353">
    <property type="entry name" value="LbH_GlmU_C"/>
    <property type="match status" value="1"/>
</dbReference>
<name>A0A3B0RQR2_9ZZZZ</name>
<keyword evidence="11" id="KW-0133">Cell shape</keyword>
<dbReference type="GO" id="GO:0071555">
    <property type="term" value="P:cell wall organization"/>
    <property type="evidence" value="ECO:0007669"/>
    <property type="project" value="UniProtKB-KW"/>
</dbReference>
<dbReference type="InterPro" id="IPR038009">
    <property type="entry name" value="GlmU_C_LbH"/>
</dbReference>
<dbReference type="GO" id="GO:0000902">
    <property type="term" value="P:cell morphogenesis"/>
    <property type="evidence" value="ECO:0007669"/>
    <property type="project" value="InterPro"/>
</dbReference>
<reference evidence="19" key="1">
    <citation type="submission" date="2018-06" db="EMBL/GenBank/DDBJ databases">
        <authorList>
            <person name="Zhirakovskaya E."/>
        </authorList>
    </citation>
    <scope>NUCLEOTIDE SEQUENCE</scope>
</reference>
<dbReference type="GO" id="GO:0003977">
    <property type="term" value="F:UDP-N-acetylglucosamine diphosphorylase activity"/>
    <property type="evidence" value="ECO:0007669"/>
    <property type="project" value="UniProtKB-EC"/>
</dbReference>
<evidence type="ECO:0000256" key="6">
    <source>
        <dbReference type="ARBA" id="ARBA00022679"/>
    </source>
</evidence>
<dbReference type="GO" id="GO:0009252">
    <property type="term" value="P:peptidoglycan biosynthetic process"/>
    <property type="evidence" value="ECO:0007669"/>
    <property type="project" value="UniProtKB-KW"/>
</dbReference>
<dbReference type="EC" id="2.3.1.157" evidence="19"/>
<dbReference type="PANTHER" id="PTHR43584">
    <property type="entry name" value="NUCLEOTIDYL TRANSFERASE"/>
    <property type="match status" value="1"/>
</dbReference>
<feature type="domain" description="MobA-like NTP transferase" evidence="18">
    <location>
        <begin position="6"/>
        <end position="130"/>
    </location>
</feature>
<dbReference type="AlphaFoldDB" id="A0A3B0RQR2"/>
<protein>
    <submittedName>
        <fullName evidence="19">N-acetylglucosamine-1-phosphate uridyltransferase / Glucosamine-1-phosphate N-acetyltransferase</fullName>
        <ecNumber evidence="19">2.3.1.157</ecNumber>
        <ecNumber evidence="19">2.7.7.23</ecNumber>
    </submittedName>
</protein>
<accession>A0A3B0RQR2</accession>
<evidence type="ECO:0000256" key="9">
    <source>
        <dbReference type="ARBA" id="ARBA00022737"/>
    </source>
</evidence>
<keyword evidence="10" id="KW-0460">Magnesium</keyword>
<gene>
    <name evidence="19" type="ORF">MNBD_ALPHA08-2495</name>
</gene>
<keyword evidence="15" id="KW-0961">Cell wall biogenesis/degradation</keyword>
<evidence type="ECO:0000256" key="10">
    <source>
        <dbReference type="ARBA" id="ARBA00022842"/>
    </source>
</evidence>
<sequence length="449" mass="47333">MTKTACIVLAAGKGTRMKSDLPKVMHKVAGRSLLAHVLTAANETGALQHCVVSGPDMPEMEREVDLFSKNARIVLQTERLGTGHAVSMAKDALAGFSGTILILYGDVPLIQAQTLQKLISMVSDEMPLAVLGFTAANPKGYGRLLCDDKGYLMAIREELDASQEERKVDLCNSGIMAVAADDLWPLLDSIGNDNANGEFYLTDIVGLTVAGGKNVGVAVCSESEVAGINDRQQLAAMEQVFQNKLRQQAMENGATLIAPETVFLSADTKIGRDVVIEPNVFMAPGVEIADSVVVHGFCHLADTRIGKGAVIGPFARLRPGTDLQANSKVGNFVEIKNATIHEGAKVNHLSYVGDATVGKSANIGAGTITCNYDGFGKSHTSIGAGAFIGSNSSLIAPVKIGAGAYVGSASVVTKDVPENALALARAIQENKPGWAERFRAAKTRKSKRT</sequence>
<evidence type="ECO:0000259" key="18">
    <source>
        <dbReference type="Pfam" id="PF12804"/>
    </source>
</evidence>
<dbReference type="NCBIfam" id="TIGR01173">
    <property type="entry name" value="glmU"/>
    <property type="match status" value="1"/>
</dbReference>
<evidence type="ECO:0000256" key="14">
    <source>
        <dbReference type="ARBA" id="ARBA00023315"/>
    </source>
</evidence>
<dbReference type="GO" id="GO:0008360">
    <property type="term" value="P:regulation of cell shape"/>
    <property type="evidence" value="ECO:0007669"/>
    <property type="project" value="UniProtKB-KW"/>
</dbReference>
<proteinExistence type="inferred from homology"/>
<comment type="similarity">
    <text evidence="4">In the N-terminal section; belongs to the N-acetylglucosamine-1-phosphate uridyltransferase family.</text>
</comment>
<dbReference type="InterPro" id="IPR025877">
    <property type="entry name" value="MobA-like_NTP_Trfase"/>
</dbReference>
<evidence type="ECO:0000313" key="19">
    <source>
        <dbReference type="EMBL" id="VAV90906.1"/>
    </source>
</evidence>
<keyword evidence="12" id="KW-0573">Peptidoglycan synthesis</keyword>
<dbReference type="SUPFAM" id="SSF53448">
    <property type="entry name" value="Nucleotide-diphospho-sugar transferases"/>
    <property type="match status" value="1"/>
</dbReference>
<dbReference type="InterPro" id="IPR005882">
    <property type="entry name" value="Bifunctional_GlmU"/>
</dbReference>
<dbReference type="GO" id="GO:0006048">
    <property type="term" value="P:UDP-N-acetylglucosamine biosynthetic process"/>
    <property type="evidence" value="ECO:0007669"/>
    <property type="project" value="InterPro"/>
</dbReference>
<comment type="subcellular location">
    <subcellularLocation>
        <location evidence="2">Cytoplasm</location>
    </subcellularLocation>
</comment>
<dbReference type="InterPro" id="IPR018357">
    <property type="entry name" value="Hexapep_transf_CS"/>
</dbReference>
<dbReference type="PROSITE" id="PS00101">
    <property type="entry name" value="HEXAPEP_TRANSFERASES"/>
    <property type="match status" value="1"/>
</dbReference>
<dbReference type="Gene3D" id="3.90.550.10">
    <property type="entry name" value="Spore Coat Polysaccharide Biosynthesis Protein SpsA, Chain A"/>
    <property type="match status" value="1"/>
</dbReference>